<dbReference type="InterPro" id="IPR036390">
    <property type="entry name" value="WH_DNA-bd_sf"/>
</dbReference>
<name>A0A2S6H8T2_9GAMM</name>
<sequence length="216" mass="24696">MMRRMNPLIPQKISPRQHQILEHLLENRNGLSVDELAKVLDISRTGVQQHFVALERDGYIRKSMLNKTAGRPVTIYVITDKGNNYFPKQYAWFSELILSDLLQEIGPERFKAYMQKLGGRLADKLSGKFDGKSLSERVDELALVMTDLGFQVKVGMEPGTESQNIQAFNCIYHDLAQKHHEICEFDLALMSSLLDKDVEQLSCMAKGDCSCRFRIK</sequence>
<dbReference type="PROSITE" id="PS50995">
    <property type="entry name" value="HTH_MARR_2"/>
    <property type="match status" value="1"/>
</dbReference>
<dbReference type="SUPFAM" id="SSF46785">
    <property type="entry name" value="Winged helix' DNA-binding domain"/>
    <property type="match status" value="1"/>
</dbReference>
<evidence type="ECO:0000259" key="1">
    <source>
        <dbReference type="PROSITE" id="PS50995"/>
    </source>
</evidence>
<comment type="caution">
    <text evidence="2">The sequence shown here is derived from an EMBL/GenBank/DDBJ whole genome shotgun (WGS) entry which is preliminary data.</text>
</comment>
<gene>
    <name evidence="2" type="ORF">B0F88_101373</name>
</gene>
<keyword evidence="3" id="KW-1185">Reference proteome</keyword>
<dbReference type="InterPro" id="IPR013196">
    <property type="entry name" value="HTH_11"/>
</dbReference>
<dbReference type="Gene3D" id="1.10.10.10">
    <property type="entry name" value="Winged helix-like DNA-binding domain superfamily/Winged helix DNA-binding domain"/>
    <property type="match status" value="1"/>
</dbReference>
<protein>
    <submittedName>
        <fullName evidence="2">Transcriptional regulator</fullName>
    </submittedName>
</protein>
<organism evidence="2 3">
    <name type="scientific">Methylobacter tundripaludum</name>
    <dbReference type="NCBI Taxonomy" id="173365"/>
    <lineage>
        <taxon>Bacteria</taxon>
        <taxon>Pseudomonadati</taxon>
        <taxon>Pseudomonadota</taxon>
        <taxon>Gammaproteobacteria</taxon>
        <taxon>Methylococcales</taxon>
        <taxon>Methylococcaceae</taxon>
        <taxon>Methylobacter</taxon>
    </lineage>
</organism>
<dbReference type="CDD" id="cd00090">
    <property type="entry name" value="HTH_ARSR"/>
    <property type="match status" value="1"/>
</dbReference>
<reference evidence="2 3" key="1">
    <citation type="submission" date="2018-02" db="EMBL/GenBank/DDBJ databases">
        <title>Subsurface microbial communities from deep shales in Ohio and West Virginia, USA.</title>
        <authorList>
            <person name="Wrighton K."/>
        </authorList>
    </citation>
    <scope>NUCLEOTIDE SEQUENCE [LARGE SCALE GENOMIC DNA]</scope>
    <source>
        <strain evidence="2 3">OWC-G53F</strain>
    </source>
</reference>
<dbReference type="GO" id="GO:0003700">
    <property type="term" value="F:DNA-binding transcription factor activity"/>
    <property type="evidence" value="ECO:0007669"/>
    <property type="project" value="InterPro"/>
</dbReference>
<dbReference type="InterPro" id="IPR011991">
    <property type="entry name" value="ArsR-like_HTH"/>
</dbReference>
<proteinExistence type="predicted"/>
<dbReference type="InterPro" id="IPR036388">
    <property type="entry name" value="WH-like_DNA-bd_sf"/>
</dbReference>
<dbReference type="AlphaFoldDB" id="A0A2S6H8T2"/>
<dbReference type="Proteomes" id="UP000238071">
    <property type="component" value="Unassembled WGS sequence"/>
</dbReference>
<feature type="domain" description="HTH marR-type" evidence="1">
    <location>
        <begin position="1"/>
        <end position="123"/>
    </location>
</feature>
<evidence type="ECO:0000313" key="3">
    <source>
        <dbReference type="Proteomes" id="UP000238071"/>
    </source>
</evidence>
<accession>A0A2S6H8T2</accession>
<dbReference type="InterPro" id="IPR000835">
    <property type="entry name" value="HTH_MarR-typ"/>
</dbReference>
<dbReference type="EMBL" id="PTIY01000001">
    <property type="protein sequence ID" value="PPK73841.1"/>
    <property type="molecule type" value="Genomic_DNA"/>
</dbReference>
<dbReference type="Pfam" id="PF08279">
    <property type="entry name" value="HTH_11"/>
    <property type="match status" value="1"/>
</dbReference>
<evidence type="ECO:0000313" key="2">
    <source>
        <dbReference type="EMBL" id="PPK73841.1"/>
    </source>
</evidence>